<comment type="subcellular location">
    <subcellularLocation>
        <location evidence="1">Nucleus</location>
    </subcellularLocation>
</comment>
<dbReference type="SUPFAM" id="SSF74853">
    <property type="entry name" value="Lamin A/C globular tail domain"/>
    <property type="match status" value="2"/>
</dbReference>
<keyword evidence="2" id="KW-0175">Coiled coil</keyword>
<dbReference type="EMBL" id="CAJNOG010002717">
    <property type="protein sequence ID" value="CAF1514994.1"/>
    <property type="molecule type" value="Genomic_DNA"/>
</dbReference>
<evidence type="ECO:0000313" key="6">
    <source>
        <dbReference type="Proteomes" id="UP000663845"/>
    </source>
</evidence>
<protein>
    <recommendedName>
        <fullName evidence="4">LTD domain-containing protein</fullName>
    </recommendedName>
</protein>
<feature type="non-terminal residue" evidence="5">
    <location>
        <position position="193"/>
    </location>
</feature>
<dbReference type="PANTHER" id="PTHR45721:SF11">
    <property type="entry name" value="LAMIN DM0-RELATED"/>
    <property type="match status" value="1"/>
</dbReference>
<organism evidence="5 6">
    <name type="scientific">Adineta steineri</name>
    <dbReference type="NCBI Taxonomy" id="433720"/>
    <lineage>
        <taxon>Eukaryota</taxon>
        <taxon>Metazoa</taxon>
        <taxon>Spiralia</taxon>
        <taxon>Gnathifera</taxon>
        <taxon>Rotifera</taxon>
        <taxon>Eurotatoria</taxon>
        <taxon>Bdelloidea</taxon>
        <taxon>Adinetida</taxon>
        <taxon>Adinetidae</taxon>
        <taxon>Adineta</taxon>
    </lineage>
</organism>
<dbReference type="GO" id="GO:0090435">
    <property type="term" value="P:protein localization to nuclear envelope"/>
    <property type="evidence" value="ECO:0007669"/>
    <property type="project" value="TreeGrafter"/>
</dbReference>
<dbReference type="Proteomes" id="UP000663845">
    <property type="component" value="Unassembled WGS sequence"/>
</dbReference>
<dbReference type="GO" id="GO:0005200">
    <property type="term" value="F:structural constituent of cytoskeleton"/>
    <property type="evidence" value="ECO:0007669"/>
    <property type="project" value="TreeGrafter"/>
</dbReference>
<evidence type="ECO:0000256" key="1">
    <source>
        <dbReference type="ARBA" id="ARBA00004123"/>
    </source>
</evidence>
<keyword evidence="3" id="KW-0539">Nucleus</keyword>
<comment type="caution">
    <text evidence="5">The sequence shown here is derived from an EMBL/GenBank/DDBJ whole genome shotgun (WGS) entry which is preliminary data.</text>
</comment>
<dbReference type="GO" id="GO:0006998">
    <property type="term" value="P:nuclear envelope organization"/>
    <property type="evidence" value="ECO:0007669"/>
    <property type="project" value="TreeGrafter"/>
</dbReference>
<proteinExistence type="predicted"/>
<dbReference type="InterPro" id="IPR001322">
    <property type="entry name" value="Lamin_tail_dom"/>
</dbReference>
<evidence type="ECO:0000256" key="3">
    <source>
        <dbReference type="ARBA" id="ARBA00023242"/>
    </source>
</evidence>
<evidence type="ECO:0000259" key="4">
    <source>
        <dbReference type="PROSITE" id="PS51841"/>
    </source>
</evidence>
<dbReference type="PROSITE" id="PS51841">
    <property type="entry name" value="LTD"/>
    <property type="match status" value="1"/>
</dbReference>
<feature type="domain" description="LTD" evidence="4">
    <location>
        <begin position="14"/>
        <end position="176"/>
    </location>
</feature>
<dbReference type="GO" id="GO:0051664">
    <property type="term" value="P:nuclear pore localization"/>
    <property type="evidence" value="ECO:0007669"/>
    <property type="project" value="TreeGrafter"/>
</dbReference>
<dbReference type="GO" id="GO:0005652">
    <property type="term" value="C:nuclear lamina"/>
    <property type="evidence" value="ECO:0007669"/>
    <property type="project" value="TreeGrafter"/>
</dbReference>
<dbReference type="InterPro" id="IPR036415">
    <property type="entry name" value="Lamin_tail_dom_sf"/>
</dbReference>
<sequence length="193" mass="21854">MFTLFNASDIFLVTTTSIQIFSLLHIISDTAFERIDPQGNFIVIENAGSIGKDQNMKNWSIRRKIDSKEDIVYKFSDNFVLQSGSCVRIFSQNGSIGLVNQKEALVADNIPTWCTDSHKVTRLLDANGGDFAIDQVDPQGNFIVIEDAGSTGRDQDMKNWSIRRKIDSKEDIVYKFPDNFVLQSRSCVRIFSR</sequence>
<dbReference type="Pfam" id="PF00932">
    <property type="entry name" value="LTD"/>
    <property type="match status" value="1"/>
</dbReference>
<dbReference type="GO" id="GO:0031507">
    <property type="term" value="P:heterochromatin formation"/>
    <property type="evidence" value="ECO:0007669"/>
    <property type="project" value="TreeGrafter"/>
</dbReference>
<name>A0A815U2F3_9BILA</name>
<dbReference type="PANTHER" id="PTHR45721">
    <property type="entry name" value="LAMIN DM0-RELATED"/>
    <property type="match status" value="1"/>
</dbReference>
<accession>A0A815U2F3</accession>
<dbReference type="GO" id="GO:0007097">
    <property type="term" value="P:nuclear migration"/>
    <property type="evidence" value="ECO:0007669"/>
    <property type="project" value="TreeGrafter"/>
</dbReference>
<evidence type="ECO:0000313" key="5">
    <source>
        <dbReference type="EMBL" id="CAF1514994.1"/>
    </source>
</evidence>
<reference evidence="5" key="1">
    <citation type="submission" date="2021-02" db="EMBL/GenBank/DDBJ databases">
        <authorList>
            <person name="Nowell W R."/>
        </authorList>
    </citation>
    <scope>NUCLEOTIDE SEQUENCE</scope>
</reference>
<gene>
    <name evidence="5" type="ORF">JYZ213_LOCUS44248</name>
</gene>
<evidence type="ECO:0000256" key="2">
    <source>
        <dbReference type="ARBA" id="ARBA00023054"/>
    </source>
</evidence>
<dbReference type="Gene3D" id="2.60.40.1260">
    <property type="entry name" value="Lamin Tail domain"/>
    <property type="match status" value="2"/>
</dbReference>
<dbReference type="AlphaFoldDB" id="A0A815U2F3"/>